<dbReference type="GO" id="GO:0016607">
    <property type="term" value="C:nuclear speck"/>
    <property type="evidence" value="ECO:0007669"/>
    <property type="project" value="UniProtKB-SubCell"/>
</dbReference>
<feature type="compositionally biased region" description="Low complexity" evidence="7">
    <location>
        <begin position="367"/>
        <end position="392"/>
    </location>
</feature>
<feature type="domain" description="BHLH" evidence="8">
    <location>
        <begin position="558"/>
        <end position="610"/>
    </location>
</feature>
<dbReference type="SMART" id="SM00353">
    <property type="entry name" value="HLH"/>
    <property type="match status" value="1"/>
</dbReference>
<feature type="region of interest" description="Disordered" evidence="7">
    <location>
        <begin position="1"/>
        <end position="23"/>
    </location>
</feature>
<keyword evidence="3" id="KW-0805">Transcription regulation</keyword>
<evidence type="ECO:0000256" key="1">
    <source>
        <dbReference type="ARBA" id="ARBA00004324"/>
    </source>
</evidence>
<evidence type="ECO:0000313" key="10">
    <source>
        <dbReference type="Proteomes" id="UP001283361"/>
    </source>
</evidence>
<sequence length="652" mass="69908">MASARLVKVQSHHHHISPSRQLHDAVVARTLSPPPSHRACPSPLAFLRHQQSPAMTLDYSLPRGRDLETGSPPHHGLETDPHSHLRPKIDLPEVKGRGLDPQPEPEREDPCFSSPPSQASEDHDALSDTPTKKNKRKLSSPRRRADMSDDEASVKQPKKKKKQCYPAASPAGEDEDSGIDSYKSVDDTVLDVVGGAGGAEFVESPSLEKMSVRRSTKADWVSGKKNTASSKSSAVPSSLSSSTSLSGKRTSSSSKTKSRKKSSGRNTESNRPSSSTSSRHCDADSDAHADVENHKNSSPSPHDPHLPHTVPQNFLHPMLTPAAALSFVPGLYFGHPGLHPSLSVLPPHLQRAYMAAAASAAAQSSAMAPPSATTSSSSSHTSSNGISSSSPSQAVYNGVTPSPLPPSLLPSMLYPGAAPRADTPTVLESRRRHQSSANTVDKQPSTKLSAQTSKFQRQQRQSTSSASSTSPQPQSCAPREASTSSVPPGLFHPSSHSSSSSNTTNLIPLPSEPGGAADPNDSSSSRPQSPEDLSMPGGSGGSRLSRKHRKNYKNMTRERRVEANARERTRVHTISAAFEALRRAVPSYSHNQKLSKLAILRIACSYIMSLARLGDMDYTSVSEHIGQPLNFAECVEMTTNTIQTEGRARRRH</sequence>
<proteinExistence type="predicted"/>
<dbReference type="GO" id="GO:0003700">
    <property type="term" value="F:DNA-binding transcription factor activity"/>
    <property type="evidence" value="ECO:0007669"/>
    <property type="project" value="InterPro"/>
</dbReference>
<dbReference type="Proteomes" id="UP001283361">
    <property type="component" value="Unassembled WGS sequence"/>
</dbReference>
<dbReference type="GO" id="GO:0005737">
    <property type="term" value="C:cytoplasm"/>
    <property type="evidence" value="ECO:0007669"/>
    <property type="project" value="UniProtKB-SubCell"/>
</dbReference>
<feature type="compositionally biased region" description="Low complexity" evidence="7">
    <location>
        <begin position="264"/>
        <end position="278"/>
    </location>
</feature>
<feature type="region of interest" description="Disordered" evidence="7">
    <location>
        <begin position="60"/>
        <end position="183"/>
    </location>
</feature>
<dbReference type="PANTHER" id="PTHR19290">
    <property type="entry name" value="BASIC HELIX-LOOP-HELIX PROTEIN NEUROGENIN-RELATED"/>
    <property type="match status" value="1"/>
</dbReference>
<feature type="region of interest" description="Disordered" evidence="7">
    <location>
        <begin position="198"/>
        <end position="312"/>
    </location>
</feature>
<dbReference type="PROSITE" id="PS50888">
    <property type="entry name" value="BHLH"/>
    <property type="match status" value="1"/>
</dbReference>
<dbReference type="SUPFAM" id="SSF47459">
    <property type="entry name" value="HLH, helix-loop-helix DNA-binding domain"/>
    <property type="match status" value="1"/>
</dbReference>
<organism evidence="9 10">
    <name type="scientific">Elysia crispata</name>
    <name type="common">lettuce slug</name>
    <dbReference type="NCBI Taxonomy" id="231223"/>
    <lineage>
        <taxon>Eukaryota</taxon>
        <taxon>Metazoa</taxon>
        <taxon>Spiralia</taxon>
        <taxon>Lophotrochozoa</taxon>
        <taxon>Mollusca</taxon>
        <taxon>Gastropoda</taxon>
        <taxon>Heterobranchia</taxon>
        <taxon>Euthyneura</taxon>
        <taxon>Panpulmonata</taxon>
        <taxon>Sacoglossa</taxon>
        <taxon>Placobranchoidea</taxon>
        <taxon>Plakobranchidae</taxon>
        <taxon>Elysia</taxon>
    </lineage>
</organism>
<feature type="compositionally biased region" description="Low complexity" evidence="7">
    <location>
        <begin position="227"/>
        <end position="255"/>
    </location>
</feature>
<feature type="compositionally biased region" description="Basic and acidic residues" evidence="7">
    <location>
        <begin position="279"/>
        <end position="295"/>
    </location>
</feature>
<dbReference type="InterPro" id="IPR050359">
    <property type="entry name" value="bHLH_transcription_factors"/>
</dbReference>
<comment type="caution">
    <text evidence="9">The sequence shown here is derived from an EMBL/GenBank/DDBJ whole genome shotgun (WGS) entry which is preliminary data.</text>
</comment>
<evidence type="ECO:0000313" key="9">
    <source>
        <dbReference type="EMBL" id="KAK3729370.1"/>
    </source>
</evidence>
<name>A0AAE0Y173_9GAST</name>
<dbReference type="GO" id="GO:0070888">
    <property type="term" value="F:E-box binding"/>
    <property type="evidence" value="ECO:0007669"/>
    <property type="project" value="TreeGrafter"/>
</dbReference>
<protein>
    <recommendedName>
        <fullName evidence="8">BHLH domain-containing protein</fullName>
    </recommendedName>
</protein>
<feature type="region of interest" description="Disordered" evidence="7">
    <location>
        <begin position="367"/>
        <end position="563"/>
    </location>
</feature>
<dbReference type="GO" id="GO:0045944">
    <property type="term" value="P:positive regulation of transcription by RNA polymerase II"/>
    <property type="evidence" value="ECO:0007669"/>
    <property type="project" value="TreeGrafter"/>
</dbReference>
<dbReference type="InterPro" id="IPR032660">
    <property type="entry name" value="ATOH8_bHLH"/>
</dbReference>
<keyword evidence="5" id="KW-0804">Transcription</keyword>
<dbReference type="GO" id="GO:0046983">
    <property type="term" value="F:protein dimerization activity"/>
    <property type="evidence" value="ECO:0007669"/>
    <property type="project" value="InterPro"/>
</dbReference>
<evidence type="ECO:0000256" key="5">
    <source>
        <dbReference type="ARBA" id="ARBA00023163"/>
    </source>
</evidence>
<feature type="compositionally biased region" description="Basic residues" evidence="7">
    <location>
        <begin position="132"/>
        <end position="142"/>
    </location>
</feature>
<comment type="subcellular location">
    <subcellularLocation>
        <location evidence="2">Cytoplasm</location>
    </subcellularLocation>
    <subcellularLocation>
        <location evidence="1">Nucleus speckle</location>
    </subcellularLocation>
</comment>
<keyword evidence="4" id="KW-0238">DNA-binding</keyword>
<dbReference type="Gene3D" id="4.10.280.10">
    <property type="entry name" value="Helix-loop-helix DNA-binding domain"/>
    <property type="match status" value="1"/>
</dbReference>
<feature type="compositionally biased region" description="Low complexity" evidence="7">
    <location>
        <begin position="450"/>
        <end position="475"/>
    </location>
</feature>
<keyword evidence="10" id="KW-1185">Reference proteome</keyword>
<gene>
    <name evidence="9" type="ORF">RRG08_053569</name>
</gene>
<evidence type="ECO:0000256" key="4">
    <source>
        <dbReference type="ARBA" id="ARBA00023125"/>
    </source>
</evidence>
<evidence type="ECO:0000259" key="8">
    <source>
        <dbReference type="PROSITE" id="PS50888"/>
    </source>
</evidence>
<evidence type="ECO:0000256" key="7">
    <source>
        <dbReference type="SAM" id="MobiDB-lite"/>
    </source>
</evidence>
<dbReference type="PANTHER" id="PTHR19290:SF102">
    <property type="entry name" value="TRANSCRIPTION FACTOR ATOH8"/>
    <property type="match status" value="1"/>
</dbReference>
<reference evidence="9" key="1">
    <citation type="journal article" date="2023" name="G3 (Bethesda)">
        <title>A reference genome for the long-term kleptoplast-retaining sea slug Elysia crispata morphotype clarki.</title>
        <authorList>
            <person name="Eastman K.E."/>
            <person name="Pendleton A.L."/>
            <person name="Shaikh M.A."/>
            <person name="Suttiyut T."/>
            <person name="Ogas R."/>
            <person name="Tomko P."/>
            <person name="Gavelis G."/>
            <person name="Widhalm J.R."/>
            <person name="Wisecaver J.H."/>
        </authorList>
    </citation>
    <scope>NUCLEOTIDE SEQUENCE</scope>
    <source>
        <strain evidence="9">ECLA1</strain>
    </source>
</reference>
<dbReference type="CDD" id="cd11421">
    <property type="entry name" value="bHLH_TS_ATOH8"/>
    <property type="match status" value="1"/>
</dbReference>
<evidence type="ECO:0000256" key="6">
    <source>
        <dbReference type="ARBA" id="ARBA00023242"/>
    </source>
</evidence>
<feature type="compositionally biased region" description="Polar residues" evidence="7">
    <location>
        <begin position="435"/>
        <end position="449"/>
    </location>
</feature>
<dbReference type="GO" id="GO:0009653">
    <property type="term" value="P:anatomical structure morphogenesis"/>
    <property type="evidence" value="ECO:0007669"/>
    <property type="project" value="TreeGrafter"/>
</dbReference>
<accession>A0AAE0Y173</accession>
<feature type="compositionally biased region" description="Basic and acidic residues" evidence="7">
    <location>
        <begin position="75"/>
        <end position="110"/>
    </location>
</feature>
<dbReference type="InterPro" id="IPR036638">
    <property type="entry name" value="HLH_DNA-bd_sf"/>
</dbReference>
<keyword evidence="6" id="KW-0539">Nucleus</keyword>
<dbReference type="EMBL" id="JAWDGP010007144">
    <property type="protein sequence ID" value="KAK3729370.1"/>
    <property type="molecule type" value="Genomic_DNA"/>
</dbReference>
<dbReference type="Pfam" id="PF00010">
    <property type="entry name" value="HLH"/>
    <property type="match status" value="1"/>
</dbReference>
<evidence type="ECO:0000256" key="3">
    <source>
        <dbReference type="ARBA" id="ARBA00023015"/>
    </source>
</evidence>
<dbReference type="InterPro" id="IPR011598">
    <property type="entry name" value="bHLH_dom"/>
</dbReference>
<dbReference type="FunFam" id="4.10.280.10:FF:000052">
    <property type="entry name" value="Protein atonal homolog 8"/>
    <property type="match status" value="1"/>
</dbReference>
<dbReference type="AlphaFoldDB" id="A0AAE0Y173"/>
<evidence type="ECO:0000256" key="2">
    <source>
        <dbReference type="ARBA" id="ARBA00004496"/>
    </source>
</evidence>